<dbReference type="Pfam" id="PF00294">
    <property type="entry name" value="PfkB"/>
    <property type="match status" value="1"/>
</dbReference>
<evidence type="ECO:0000313" key="6">
    <source>
        <dbReference type="Proteomes" id="UP001232992"/>
    </source>
</evidence>
<keyword evidence="6" id="KW-1185">Reference proteome</keyword>
<dbReference type="RefSeq" id="WP_283756578.1">
    <property type="nucleotide sequence ID" value="NZ_JAQOSQ010000001.1"/>
</dbReference>
<dbReference type="PROSITE" id="PS00584">
    <property type="entry name" value="PFKB_KINASES_2"/>
    <property type="match status" value="1"/>
</dbReference>
<comment type="similarity">
    <text evidence="1">Belongs to the carbohydrate kinase PfkB family.</text>
</comment>
<protein>
    <submittedName>
        <fullName evidence="5">Adenosine kinase</fullName>
    </submittedName>
</protein>
<dbReference type="InterPro" id="IPR052700">
    <property type="entry name" value="Carb_kinase_PfkB-like"/>
</dbReference>
<evidence type="ECO:0000256" key="1">
    <source>
        <dbReference type="ARBA" id="ARBA00010688"/>
    </source>
</evidence>
<sequence length="335" mass="35920">MTDNSRPVGVFGVGNALVDILAFVEDPFITEQKLDRGVMTLVDAEVQGRILSQLDRASLKLRSGGSAANTIIAIAQSGGSAFYTGKVSDDENGVFYRQDMQDVGVGFDVPPASATDGPTGTCVVLTTPDAERTMCTNLSISGTLAPSDINVEQLKQCQYSYVEGYLWTAPDPQAASIETMEQSKRHGVKVSFTLSDPFLLNSFRDDFQRVVTDYCDLLFCNADEVRQFLQIDSLDECAQKLGEMVDLAFITDSDNGCLVVNQKTVTAVEGFPVKPLDTVGAGDAFAGGVLYGLTNGYSTVQAARWGNYLGSAIVQIQGPRLEKAPVADMARVMGS</sequence>
<name>A0ABT7BRW1_9CYAN</name>
<dbReference type="CDD" id="cd01168">
    <property type="entry name" value="adenosine_kinase"/>
    <property type="match status" value="1"/>
</dbReference>
<feature type="domain" description="Carbohydrate kinase PfkB" evidence="4">
    <location>
        <begin position="58"/>
        <end position="320"/>
    </location>
</feature>
<dbReference type="PANTHER" id="PTHR43320">
    <property type="entry name" value="SUGAR KINASE"/>
    <property type="match status" value="1"/>
</dbReference>
<dbReference type="Proteomes" id="UP001232992">
    <property type="component" value="Unassembled WGS sequence"/>
</dbReference>
<dbReference type="InterPro" id="IPR002173">
    <property type="entry name" value="Carboh/pur_kinase_PfkB_CS"/>
</dbReference>
<organism evidence="5 6">
    <name type="scientific">Roseofilum casamattae BLCC-M143</name>
    <dbReference type="NCBI Taxonomy" id="3022442"/>
    <lineage>
        <taxon>Bacteria</taxon>
        <taxon>Bacillati</taxon>
        <taxon>Cyanobacteriota</taxon>
        <taxon>Cyanophyceae</taxon>
        <taxon>Desertifilales</taxon>
        <taxon>Desertifilaceae</taxon>
        <taxon>Roseofilum</taxon>
        <taxon>Roseofilum casamattae</taxon>
    </lineage>
</organism>
<reference evidence="5 6" key="1">
    <citation type="submission" date="2023-01" db="EMBL/GenBank/DDBJ databases">
        <title>Novel diversity within Roseofilum (Cyanobacteria; Desertifilaceae) from marine benthic mats with descriptions of four novel species.</title>
        <authorList>
            <person name="Wang Y."/>
            <person name="Berthold D.E."/>
            <person name="Hu J."/>
            <person name="Lefler F.W."/>
            <person name="Laughinghouse H.D. IV."/>
        </authorList>
    </citation>
    <scope>NUCLEOTIDE SEQUENCE [LARGE SCALE GENOMIC DNA]</scope>
    <source>
        <strain evidence="5 6">BLCC-M143</strain>
    </source>
</reference>
<evidence type="ECO:0000256" key="2">
    <source>
        <dbReference type="ARBA" id="ARBA00022679"/>
    </source>
</evidence>
<accession>A0ABT7BRW1</accession>
<dbReference type="EMBL" id="JAQOSQ010000001">
    <property type="protein sequence ID" value="MDJ1181929.1"/>
    <property type="molecule type" value="Genomic_DNA"/>
</dbReference>
<evidence type="ECO:0000259" key="4">
    <source>
        <dbReference type="Pfam" id="PF00294"/>
    </source>
</evidence>
<dbReference type="InterPro" id="IPR029056">
    <property type="entry name" value="Ribokinase-like"/>
</dbReference>
<gene>
    <name evidence="5" type="ORF">PMH09_01860</name>
</gene>
<dbReference type="Gene3D" id="3.30.1110.10">
    <property type="match status" value="1"/>
</dbReference>
<evidence type="ECO:0000313" key="5">
    <source>
        <dbReference type="EMBL" id="MDJ1181929.1"/>
    </source>
</evidence>
<dbReference type="GO" id="GO:0016301">
    <property type="term" value="F:kinase activity"/>
    <property type="evidence" value="ECO:0007669"/>
    <property type="project" value="UniProtKB-KW"/>
</dbReference>
<dbReference type="InterPro" id="IPR011611">
    <property type="entry name" value="PfkB_dom"/>
</dbReference>
<dbReference type="SUPFAM" id="SSF53613">
    <property type="entry name" value="Ribokinase-like"/>
    <property type="match status" value="1"/>
</dbReference>
<keyword evidence="3 5" id="KW-0418">Kinase</keyword>
<comment type="caution">
    <text evidence="5">The sequence shown here is derived from an EMBL/GenBank/DDBJ whole genome shotgun (WGS) entry which is preliminary data.</text>
</comment>
<proteinExistence type="inferred from homology"/>
<keyword evidence="2" id="KW-0808">Transferase</keyword>
<dbReference type="Gene3D" id="3.40.1190.20">
    <property type="match status" value="1"/>
</dbReference>
<dbReference type="PANTHER" id="PTHR43320:SF3">
    <property type="entry name" value="CARBOHYDRATE KINASE PFKB DOMAIN-CONTAINING PROTEIN"/>
    <property type="match status" value="1"/>
</dbReference>
<evidence type="ECO:0000256" key="3">
    <source>
        <dbReference type="ARBA" id="ARBA00022777"/>
    </source>
</evidence>